<evidence type="ECO:0000259" key="13">
    <source>
        <dbReference type="PROSITE" id="PS51462"/>
    </source>
</evidence>
<dbReference type="AlphaFoldDB" id="A0A430JZQ2"/>
<dbReference type="FunFam" id="3.90.79.10:FF:000010">
    <property type="entry name" value="GDP-mannose pyrophosphatase NudK"/>
    <property type="match status" value="1"/>
</dbReference>
<evidence type="ECO:0000313" key="15">
    <source>
        <dbReference type="Proteomes" id="UP000267585"/>
    </source>
</evidence>
<dbReference type="GO" id="GO:0046872">
    <property type="term" value="F:metal ion binding"/>
    <property type="evidence" value="ECO:0007669"/>
    <property type="project" value="UniProtKB-KW"/>
</dbReference>
<dbReference type="EMBL" id="RQPJ01000021">
    <property type="protein sequence ID" value="RTE52342.1"/>
    <property type="molecule type" value="Genomic_DNA"/>
</dbReference>
<evidence type="ECO:0000256" key="10">
    <source>
        <dbReference type="ARBA" id="ARBA00032272"/>
    </source>
</evidence>
<comment type="similarity">
    <text evidence="3">Belongs to the Nudix hydrolase family. NudK subfamily.</text>
</comment>
<sequence length="226" mass="25720">MQNSLGLFYPCSAIVKSGTRILKFVLLNYKYVKNGQVRNIKKELLSDNWYTLQKITFEYQREDGKWESQSREAYDRGNGAAILLYNAKKGTVILTRQFRMPTYINGNPSGMMIEVCAGLLDGDHPEDCIRKEAEEETGYKLDKVEKVFESYMSPGSVTEILHFFIGCYEERMKVGEGGGADEETENIEVLELNFQTALDMIAKGDIKDAKTIMLLQYAKINALFSK</sequence>
<dbReference type="GO" id="GO:0019693">
    <property type="term" value="P:ribose phosphate metabolic process"/>
    <property type="evidence" value="ECO:0007669"/>
    <property type="project" value="TreeGrafter"/>
</dbReference>
<dbReference type="GO" id="GO:0005829">
    <property type="term" value="C:cytosol"/>
    <property type="evidence" value="ECO:0007669"/>
    <property type="project" value="TreeGrafter"/>
</dbReference>
<feature type="domain" description="Nudix hydrolase" evidence="13">
    <location>
        <begin position="75"/>
        <end position="214"/>
    </location>
</feature>
<dbReference type="OrthoDB" id="1523642at2"/>
<dbReference type="Proteomes" id="UP000267585">
    <property type="component" value="Unassembled WGS sequence"/>
</dbReference>
<evidence type="ECO:0000256" key="4">
    <source>
        <dbReference type="ARBA" id="ARBA00011738"/>
    </source>
</evidence>
<comment type="subunit">
    <text evidence="4">Homodimer.</text>
</comment>
<dbReference type="InterPro" id="IPR015797">
    <property type="entry name" value="NUDIX_hydrolase-like_dom_sf"/>
</dbReference>
<comment type="cofactor">
    <cofactor evidence="2 11">
        <name>Mg(2+)</name>
        <dbReference type="ChEBI" id="CHEBI:18420"/>
    </cofactor>
</comment>
<evidence type="ECO:0000256" key="5">
    <source>
        <dbReference type="ARBA" id="ARBA00016377"/>
    </source>
</evidence>
<feature type="binding site" evidence="11">
    <location>
        <position position="117"/>
    </location>
    <ligand>
        <name>Mg(2+)</name>
        <dbReference type="ChEBI" id="CHEBI:18420"/>
        <label>1</label>
    </ligand>
</feature>
<dbReference type="SUPFAM" id="SSF55811">
    <property type="entry name" value="Nudix"/>
    <property type="match status" value="1"/>
</dbReference>
<evidence type="ECO:0000256" key="1">
    <source>
        <dbReference type="ARBA" id="ARBA00000847"/>
    </source>
</evidence>
<feature type="short sequence motif" description="Nudix box" evidence="12">
    <location>
        <begin position="118"/>
        <end position="139"/>
    </location>
</feature>
<dbReference type="Gene3D" id="3.90.79.10">
    <property type="entry name" value="Nucleoside Triphosphate Pyrophosphohydrolase"/>
    <property type="match status" value="1"/>
</dbReference>
<evidence type="ECO:0000256" key="6">
    <source>
        <dbReference type="ARBA" id="ARBA00022723"/>
    </source>
</evidence>
<organism evidence="14 15">
    <name type="scientific">Arenibacter aquaticus</name>
    <dbReference type="NCBI Taxonomy" id="2489054"/>
    <lineage>
        <taxon>Bacteria</taxon>
        <taxon>Pseudomonadati</taxon>
        <taxon>Bacteroidota</taxon>
        <taxon>Flavobacteriia</taxon>
        <taxon>Flavobacteriales</taxon>
        <taxon>Flavobacteriaceae</taxon>
        <taxon>Arenibacter</taxon>
    </lineage>
</organism>
<dbReference type="InterPro" id="IPR000086">
    <property type="entry name" value="NUDIX_hydrolase_dom"/>
</dbReference>
<keyword evidence="8 11" id="KW-0460">Magnesium</keyword>
<dbReference type="GO" id="GO:0016818">
    <property type="term" value="F:hydrolase activity, acting on acid anhydrides, in phosphorus-containing anhydrides"/>
    <property type="evidence" value="ECO:0007669"/>
    <property type="project" value="InterPro"/>
</dbReference>
<name>A0A430JZQ2_9FLAO</name>
<accession>A0A430JZQ2</accession>
<dbReference type="NCBIfam" id="NF011585">
    <property type="entry name" value="PRK15009.1"/>
    <property type="match status" value="1"/>
</dbReference>
<dbReference type="Pfam" id="PF00293">
    <property type="entry name" value="NUDIX"/>
    <property type="match status" value="1"/>
</dbReference>
<feature type="binding site" evidence="11">
    <location>
        <position position="136"/>
    </location>
    <ligand>
        <name>Mg(2+)</name>
        <dbReference type="ChEBI" id="CHEBI:18420"/>
        <label>1</label>
    </ligand>
</feature>
<feature type="binding site" evidence="11">
    <location>
        <position position="185"/>
    </location>
    <ligand>
        <name>Mg(2+)</name>
        <dbReference type="ChEBI" id="CHEBI:18420"/>
        <label>1</label>
    </ligand>
</feature>
<comment type="catalytic activity">
    <reaction evidence="1">
        <text>GDP-alpha-D-mannose + H2O = alpha-D-mannose 1-phosphate + GMP + 2 H(+)</text>
        <dbReference type="Rhea" id="RHEA:27978"/>
        <dbReference type="ChEBI" id="CHEBI:15377"/>
        <dbReference type="ChEBI" id="CHEBI:15378"/>
        <dbReference type="ChEBI" id="CHEBI:57527"/>
        <dbReference type="ChEBI" id="CHEBI:58115"/>
        <dbReference type="ChEBI" id="CHEBI:58409"/>
    </reaction>
</comment>
<evidence type="ECO:0000256" key="12">
    <source>
        <dbReference type="PIRSR" id="PIRSR604385-3"/>
    </source>
</evidence>
<keyword evidence="7" id="KW-0378">Hydrolase</keyword>
<dbReference type="PANTHER" id="PTHR11839:SF18">
    <property type="entry name" value="NUDIX HYDROLASE DOMAIN-CONTAINING PROTEIN"/>
    <property type="match status" value="1"/>
</dbReference>
<gene>
    <name evidence="14" type="primary">nudK</name>
    <name evidence="14" type="ORF">EHW67_19385</name>
</gene>
<proteinExistence type="inferred from homology"/>
<keyword evidence="15" id="KW-1185">Reference proteome</keyword>
<dbReference type="PROSITE" id="PS51462">
    <property type="entry name" value="NUDIX"/>
    <property type="match status" value="1"/>
</dbReference>
<dbReference type="PANTHER" id="PTHR11839">
    <property type="entry name" value="UDP/ADP-SUGAR PYROPHOSPHATASE"/>
    <property type="match status" value="1"/>
</dbReference>
<evidence type="ECO:0000313" key="14">
    <source>
        <dbReference type="EMBL" id="RTE52342.1"/>
    </source>
</evidence>
<evidence type="ECO:0000256" key="11">
    <source>
        <dbReference type="PIRSR" id="PIRSR604385-2"/>
    </source>
</evidence>
<evidence type="ECO:0000256" key="3">
    <source>
        <dbReference type="ARBA" id="ARBA00007275"/>
    </source>
</evidence>
<feature type="binding site" evidence="11">
    <location>
        <position position="132"/>
    </location>
    <ligand>
        <name>Mg(2+)</name>
        <dbReference type="ChEBI" id="CHEBI:18420"/>
        <label>1</label>
    </ligand>
</feature>
<evidence type="ECO:0000256" key="7">
    <source>
        <dbReference type="ARBA" id="ARBA00022801"/>
    </source>
</evidence>
<dbReference type="GO" id="GO:0006753">
    <property type="term" value="P:nucleoside phosphate metabolic process"/>
    <property type="evidence" value="ECO:0007669"/>
    <property type="project" value="TreeGrafter"/>
</dbReference>
<keyword evidence="6 11" id="KW-0479">Metal-binding</keyword>
<evidence type="ECO:0000256" key="8">
    <source>
        <dbReference type="ARBA" id="ARBA00022842"/>
    </source>
</evidence>
<dbReference type="CDD" id="cd24157">
    <property type="entry name" value="NUDIX_GDPMK"/>
    <property type="match status" value="1"/>
</dbReference>
<dbReference type="InterPro" id="IPR004385">
    <property type="entry name" value="NDP_pyrophosphatase"/>
</dbReference>
<evidence type="ECO:0000256" key="2">
    <source>
        <dbReference type="ARBA" id="ARBA00001946"/>
    </source>
</evidence>
<dbReference type="NCBIfam" id="TIGR00052">
    <property type="entry name" value="nudix-type nucleoside diphosphatase, YffH/AdpP family"/>
    <property type="match status" value="1"/>
</dbReference>
<comment type="caution">
    <text evidence="14">The sequence shown here is derived from an EMBL/GenBank/DDBJ whole genome shotgun (WGS) entry which is preliminary data.</text>
</comment>
<evidence type="ECO:0000256" key="9">
    <source>
        <dbReference type="ARBA" id="ARBA00032162"/>
    </source>
</evidence>
<reference evidence="14 15" key="1">
    <citation type="submission" date="2018-11" db="EMBL/GenBank/DDBJ databases">
        <title>Arenibacter aquaticus sp.nov., a marine bacterium isolated from surface seawater in the South China Sea.</title>
        <authorList>
            <person name="Guo J."/>
            <person name="Sun J."/>
        </authorList>
    </citation>
    <scope>NUCLEOTIDE SEQUENCE [LARGE SCALE GENOMIC DNA]</scope>
    <source>
        <strain evidence="14 15">GUO666</strain>
    </source>
</reference>
<protein>
    <recommendedName>
        <fullName evidence="5">GDP-mannose pyrophosphatase</fullName>
    </recommendedName>
    <alternativeName>
        <fullName evidence="9">GDP-mannose hydrolase</fullName>
    </alternativeName>
    <alternativeName>
        <fullName evidence="10">GDPMK</fullName>
    </alternativeName>
</protein>